<accession>M6BTM7</accession>
<feature type="compositionally biased region" description="Low complexity" evidence="1">
    <location>
        <begin position="26"/>
        <end position="40"/>
    </location>
</feature>
<feature type="transmembrane region" description="Helical" evidence="2">
    <location>
        <begin position="173"/>
        <end position="190"/>
    </location>
</feature>
<name>M6BTM7_LEPBO</name>
<evidence type="ECO:0000256" key="1">
    <source>
        <dbReference type="SAM" id="MobiDB-lite"/>
    </source>
</evidence>
<keyword evidence="2" id="KW-0812">Transmembrane</keyword>
<gene>
    <name evidence="3" type="ORF">LEP1GSC016_3838</name>
</gene>
<keyword evidence="2" id="KW-1133">Transmembrane helix</keyword>
<dbReference type="EMBL" id="ANMU01000075">
    <property type="protein sequence ID" value="EMJ81881.1"/>
    <property type="molecule type" value="Genomic_DNA"/>
</dbReference>
<evidence type="ECO:0000313" key="4">
    <source>
        <dbReference type="Proteomes" id="UP000011873"/>
    </source>
</evidence>
<reference evidence="3 4" key="1">
    <citation type="submission" date="2013-01" db="EMBL/GenBank/DDBJ databases">
        <authorList>
            <person name="Harkins D.M."/>
            <person name="Durkin A.S."/>
            <person name="Brinkac L.M."/>
            <person name="Haft D.H."/>
            <person name="Selengut J.D."/>
            <person name="Sanka R."/>
            <person name="DePew J."/>
            <person name="Purushe J."/>
            <person name="Galloway R.L."/>
            <person name="Vinetz J.M."/>
            <person name="Sutton G.G."/>
            <person name="Nierman W.C."/>
            <person name="Fouts D.E."/>
        </authorList>
    </citation>
    <scope>NUCLEOTIDE SEQUENCE [LARGE SCALE GENOMIC DNA]</scope>
    <source>
        <strain evidence="3 4">Sponselee CDC</strain>
    </source>
</reference>
<organism evidence="3 4">
    <name type="scientific">Leptospira borgpetersenii serovar Hardjo-bovis str. Sponselee</name>
    <dbReference type="NCBI Taxonomy" id="1303729"/>
    <lineage>
        <taxon>Bacteria</taxon>
        <taxon>Pseudomonadati</taxon>
        <taxon>Spirochaetota</taxon>
        <taxon>Spirochaetia</taxon>
        <taxon>Leptospirales</taxon>
        <taxon>Leptospiraceae</taxon>
        <taxon>Leptospira</taxon>
    </lineage>
</organism>
<feature type="region of interest" description="Disordered" evidence="1">
    <location>
        <begin position="1"/>
        <end position="144"/>
    </location>
</feature>
<keyword evidence="2" id="KW-0472">Membrane</keyword>
<protein>
    <submittedName>
        <fullName evidence="3">Uncharacterized protein</fullName>
    </submittedName>
</protein>
<dbReference type="Proteomes" id="UP000011873">
    <property type="component" value="Unassembled WGS sequence"/>
</dbReference>
<dbReference type="AlphaFoldDB" id="M6BTM7"/>
<evidence type="ECO:0000256" key="2">
    <source>
        <dbReference type="SAM" id="Phobius"/>
    </source>
</evidence>
<proteinExistence type="predicted"/>
<comment type="caution">
    <text evidence="3">The sequence shown here is derived from an EMBL/GenBank/DDBJ whole genome shotgun (WGS) entry which is preliminary data.</text>
</comment>
<dbReference type="PATRIC" id="fig|1218567.3.peg.1967"/>
<feature type="compositionally biased region" description="Basic and acidic residues" evidence="1">
    <location>
        <begin position="96"/>
        <end position="123"/>
    </location>
</feature>
<sequence length="302" mass="34234">MHLAKKDLLKQAAGAHVRKTLGGQTSGESSSASSISTDPSEPLSSAVLSTEPKEFSSDEPTSPKENPQAVPEAVSEIASSKGLVFTERGTSQIESDPTRSDNKKSDASEAKADDSFPTRDPRENSPIQNSFSSEALKEKHLPKKNHLHRISSVMRLEDYTKPESTDREDSSRFLKITGIILLALAIWFFWPAKHEIYMDIDKMTPEKVSGMSSQKEYHFSHGQDFFIYYKKGWSTPKRVRLTVYRTDGGKEEFSVQEKDFRKSFEKFQTYYDDTFFDQPGSYEVEIRDEDGELLVNKKFTID</sequence>
<evidence type="ECO:0000313" key="3">
    <source>
        <dbReference type="EMBL" id="EMJ81881.1"/>
    </source>
</evidence>